<reference evidence="1" key="1">
    <citation type="submission" date="2020-08" db="EMBL/GenBank/DDBJ databases">
        <title>Multicomponent nature underlies the extraordinary mechanical properties of spider dragline silk.</title>
        <authorList>
            <person name="Kono N."/>
            <person name="Nakamura H."/>
            <person name="Mori M."/>
            <person name="Yoshida Y."/>
            <person name="Ohtoshi R."/>
            <person name="Malay A.D."/>
            <person name="Moran D.A.P."/>
            <person name="Tomita M."/>
            <person name="Numata K."/>
            <person name="Arakawa K."/>
        </authorList>
    </citation>
    <scope>NUCLEOTIDE SEQUENCE</scope>
</reference>
<dbReference type="EMBL" id="BMAU01021193">
    <property type="protein sequence ID" value="GFX96703.1"/>
    <property type="molecule type" value="Genomic_DNA"/>
</dbReference>
<protein>
    <submittedName>
        <fullName evidence="1">Uncharacterized protein</fullName>
    </submittedName>
</protein>
<accession>A0A8X6V2E0</accession>
<organism evidence="1 2">
    <name type="scientific">Trichonephila clavipes</name>
    <name type="common">Golden silk orbweaver</name>
    <name type="synonym">Nephila clavipes</name>
    <dbReference type="NCBI Taxonomy" id="2585209"/>
    <lineage>
        <taxon>Eukaryota</taxon>
        <taxon>Metazoa</taxon>
        <taxon>Ecdysozoa</taxon>
        <taxon>Arthropoda</taxon>
        <taxon>Chelicerata</taxon>
        <taxon>Arachnida</taxon>
        <taxon>Araneae</taxon>
        <taxon>Araneomorphae</taxon>
        <taxon>Entelegynae</taxon>
        <taxon>Araneoidea</taxon>
        <taxon>Nephilidae</taxon>
        <taxon>Trichonephila</taxon>
    </lineage>
</organism>
<proteinExistence type="predicted"/>
<keyword evidence="2" id="KW-1185">Reference proteome</keyword>
<name>A0A8X6V2E0_TRICX</name>
<evidence type="ECO:0000313" key="2">
    <source>
        <dbReference type="Proteomes" id="UP000887159"/>
    </source>
</evidence>
<gene>
    <name evidence="1" type="ORF">TNCV_244901</name>
</gene>
<dbReference type="Proteomes" id="UP000887159">
    <property type="component" value="Unassembled WGS sequence"/>
</dbReference>
<sequence>MPNWLHRQFSIETPRHKKEGMVLLANITIIIVRGSGSLVVKAALHHLIYGPVPVRGLVVEDHCTKTITTSVLVKVDATTQTRPNIPISQRQRFHPPVTPLNLVYSKVARNNSALDDLELHVQIRPRNVKKANISVFDVQNPLNPIVN</sequence>
<evidence type="ECO:0000313" key="1">
    <source>
        <dbReference type="EMBL" id="GFX96703.1"/>
    </source>
</evidence>
<dbReference type="AlphaFoldDB" id="A0A8X6V2E0"/>
<comment type="caution">
    <text evidence="1">The sequence shown here is derived from an EMBL/GenBank/DDBJ whole genome shotgun (WGS) entry which is preliminary data.</text>
</comment>